<dbReference type="Proteomes" id="UP000009886">
    <property type="component" value="Unassembled WGS sequence"/>
</dbReference>
<dbReference type="AlphaFoldDB" id="K9FQA6"/>
<dbReference type="HOGENOM" id="CLU_1876138_0_0_1"/>
<accession>K9FQA6</accession>
<dbReference type="KEGG" id="pdp:PDIP_54620"/>
<dbReference type="EMBL" id="AKCU01000368">
    <property type="protein sequence ID" value="EKV11865.1"/>
    <property type="molecule type" value="Genomic_DNA"/>
</dbReference>
<name>K9FQA6_PEND1</name>
<dbReference type="OrthoDB" id="5344325at2759"/>
<gene>
    <name evidence="1" type="ORF">PDIP_54620</name>
</gene>
<proteinExistence type="predicted"/>
<organism evidence="1 2">
    <name type="scientific">Penicillium digitatum (strain Pd1 / CECT 20795)</name>
    <name type="common">Green mold</name>
    <dbReference type="NCBI Taxonomy" id="1170230"/>
    <lineage>
        <taxon>Eukaryota</taxon>
        <taxon>Fungi</taxon>
        <taxon>Dikarya</taxon>
        <taxon>Ascomycota</taxon>
        <taxon>Pezizomycotina</taxon>
        <taxon>Eurotiomycetes</taxon>
        <taxon>Eurotiomycetidae</taxon>
        <taxon>Eurotiales</taxon>
        <taxon>Aspergillaceae</taxon>
        <taxon>Penicillium</taxon>
    </lineage>
</organism>
<dbReference type="CDD" id="cd12148">
    <property type="entry name" value="fungal_TF_MHR"/>
    <property type="match status" value="1"/>
</dbReference>
<reference evidence="2" key="1">
    <citation type="journal article" date="2012" name="BMC Genomics">
        <title>Genome sequence of the necrotrophic fungus Penicillium digitatum, the main postharvest pathogen of citrus.</title>
        <authorList>
            <person name="Marcet-Houben M."/>
            <person name="Ballester A.-R."/>
            <person name="de la Fuente B."/>
            <person name="Harries E."/>
            <person name="Marcos J.F."/>
            <person name="Gonzalez-Candelas L."/>
            <person name="Gabaldon T."/>
        </authorList>
    </citation>
    <scope>NUCLEOTIDE SEQUENCE [LARGE SCALE GENOMIC DNA]</scope>
    <source>
        <strain evidence="2">Pd1 / CECT 20795</strain>
    </source>
</reference>
<comment type="caution">
    <text evidence="1">The sequence shown here is derived from an EMBL/GenBank/DDBJ whole genome shotgun (WGS) entry which is preliminary data.</text>
</comment>
<dbReference type="VEuPathDB" id="FungiDB:PDIP_54620"/>
<protein>
    <submittedName>
        <fullName evidence="1">Uncharacterized protein</fullName>
    </submittedName>
</protein>
<evidence type="ECO:0000313" key="1">
    <source>
        <dbReference type="EMBL" id="EKV11865.1"/>
    </source>
</evidence>
<evidence type="ECO:0000313" key="2">
    <source>
        <dbReference type="Proteomes" id="UP000009886"/>
    </source>
</evidence>
<sequence>MVLRHECDGNMTKSWSSLCDAIKAAQLTGLYQLPARSSSVQMNELEREMRRRTLCNLYIWDRRLARSLDRVPFLSSGFCIIEFPNVRLGVVGTSEGSGAPEPFHERLTQARLVRYWEEVYNATSETSTYDLAAAEE</sequence>